<dbReference type="EMBL" id="LCDF01000048">
    <property type="protein sequence ID" value="KKS45492.1"/>
    <property type="molecule type" value="Genomic_DNA"/>
</dbReference>
<protein>
    <submittedName>
        <fullName evidence="2">Uncharacterized protein</fullName>
    </submittedName>
</protein>
<reference evidence="2 3" key="1">
    <citation type="journal article" date="2015" name="Nature">
        <title>rRNA introns, odd ribosomes, and small enigmatic genomes across a large radiation of phyla.</title>
        <authorList>
            <person name="Brown C.T."/>
            <person name="Hug L.A."/>
            <person name="Thomas B.C."/>
            <person name="Sharon I."/>
            <person name="Castelle C.J."/>
            <person name="Singh A."/>
            <person name="Wilkins M.J."/>
            <person name="Williams K.H."/>
            <person name="Banfield J.F."/>
        </authorList>
    </citation>
    <scope>NUCLEOTIDE SEQUENCE [LARGE SCALE GENOMIC DNA]</scope>
</reference>
<proteinExistence type="predicted"/>
<accession>A0A0G0Z9U2</accession>
<gene>
    <name evidence="2" type="ORF">UV11_C0048G0004</name>
</gene>
<organism evidence="2 3">
    <name type="scientific">Candidatus Giovannonibacteria bacterium GW2011_GWF2_42_19</name>
    <dbReference type="NCBI Taxonomy" id="1618659"/>
    <lineage>
        <taxon>Bacteria</taxon>
        <taxon>Candidatus Giovannoniibacteriota</taxon>
    </lineage>
</organism>
<name>A0A0G0Z9U2_9BACT</name>
<feature type="coiled-coil region" evidence="1">
    <location>
        <begin position="41"/>
        <end position="129"/>
    </location>
</feature>
<dbReference type="STRING" id="1618659.UV11_C0048G0004"/>
<evidence type="ECO:0000313" key="2">
    <source>
        <dbReference type="EMBL" id="KKS45492.1"/>
    </source>
</evidence>
<sequence length="187" mass="21390">MKIRFWPYNLILALLIVAPFNIYAALATSSRPLGNREEKLQEKSLEKREEAEKRIDEKKAKNIRKYFSKMGRRLESAIIRLDTLAGRVESRIEKLEKKERDLKEAREKMDEARANISEARTFYKEAKDKFAAIFDSDSPKTIFEEVRKTVGDVVLLIKKAHAALIESVSLIKKADLAGSESATTTSQ</sequence>
<comment type="caution">
    <text evidence="2">The sequence shown here is derived from an EMBL/GenBank/DDBJ whole genome shotgun (WGS) entry which is preliminary data.</text>
</comment>
<keyword evidence="1" id="KW-0175">Coiled coil</keyword>
<evidence type="ECO:0000256" key="1">
    <source>
        <dbReference type="SAM" id="Coils"/>
    </source>
</evidence>
<dbReference type="Proteomes" id="UP000034036">
    <property type="component" value="Unassembled WGS sequence"/>
</dbReference>
<dbReference type="AlphaFoldDB" id="A0A0G0Z9U2"/>
<evidence type="ECO:0000313" key="3">
    <source>
        <dbReference type="Proteomes" id="UP000034036"/>
    </source>
</evidence>